<reference evidence="1" key="2">
    <citation type="submission" date="2020-07" db="EMBL/GenBank/DDBJ databases">
        <authorList>
            <person name="Vera ALvarez R."/>
            <person name="Arias-Moreno D.M."/>
            <person name="Jimenez-Jacinto V."/>
            <person name="Jimenez-Bremont J.F."/>
            <person name="Swaminathan K."/>
            <person name="Moose S.P."/>
            <person name="Guerrero-Gonzalez M.L."/>
            <person name="Marino-Ramirez L."/>
            <person name="Landsman D."/>
            <person name="Rodriguez-Kessler M."/>
            <person name="Delgado-Sanchez P."/>
        </authorList>
    </citation>
    <scope>NUCLEOTIDE SEQUENCE</scope>
    <source>
        <tissue evidence="1">Cladode</tissue>
    </source>
</reference>
<organism evidence="1">
    <name type="scientific">Opuntia streptacantha</name>
    <name type="common">Prickly pear cactus</name>
    <name type="synonym">Opuntia cardona</name>
    <dbReference type="NCBI Taxonomy" id="393608"/>
    <lineage>
        <taxon>Eukaryota</taxon>
        <taxon>Viridiplantae</taxon>
        <taxon>Streptophyta</taxon>
        <taxon>Embryophyta</taxon>
        <taxon>Tracheophyta</taxon>
        <taxon>Spermatophyta</taxon>
        <taxon>Magnoliopsida</taxon>
        <taxon>eudicotyledons</taxon>
        <taxon>Gunneridae</taxon>
        <taxon>Pentapetalae</taxon>
        <taxon>Caryophyllales</taxon>
        <taxon>Cactineae</taxon>
        <taxon>Cactaceae</taxon>
        <taxon>Opuntioideae</taxon>
        <taxon>Opuntia</taxon>
    </lineage>
</organism>
<name>A0A7C9CTS0_OPUST</name>
<dbReference type="AlphaFoldDB" id="A0A7C9CTS0"/>
<reference evidence="1" key="1">
    <citation type="journal article" date="2013" name="J. Plant Res.">
        <title>Effect of fungi and light on seed germination of three Opuntia species from semiarid lands of central Mexico.</title>
        <authorList>
            <person name="Delgado-Sanchez P."/>
            <person name="Jimenez-Bremont J.F."/>
            <person name="Guerrero-Gonzalez Mde L."/>
            <person name="Flores J."/>
        </authorList>
    </citation>
    <scope>NUCLEOTIDE SEQUENCE</scope>
    <source>
        <tissue evidence="1">Cladode</tissue>
    </source>
</reference>
<sequence>MNYVLNVPSWVDGTHCLITARPNISSFFVFHHYHFPGTCEIELSLLNVDSLHPLRSLPRLSGQHLTFSRKEKRQNKPPFSCSRLAILDIPFAEVSHLITNTASAPQSSPPVGSFSNLCC</sequence>
<protein>
    <submittedName>
        <fullName evidence="1">Uncharacterized protein</fullName>
    </submittedName>
</protein>
<proteinExistence type="predicted"/>
<evidence type="ECO:0000313" key="1">
    <source>
        <dbReference type="EMBL" id="MBA4620789.1"/>
    </source>
</evidence>
<accession>A0A7C9CTS0</accession>
<dbReference type="EMBL" id="GISG01031759">
    <property type="protein sequence ID" value="MBA4620789.1"/>
    <property type="molecule type" value="Transcribed_RNA"/>
</dbReference>
<dbReference type="EMBL" id="GISG01031758">
    <property type="protein sequence ID" value="MBA4620788.1"/>
    <property type="molecule type" value="Transcribed_RNA"/>
</dbReference>